<accession>A0A1Y1LEN1</accession>
<protein>
    <recommendedName>
        <fullName evidence="1">DUF5641 domain-containing protein</fullName>
    </recommendedName>
</protein>
<proteinExistence type="predicted"/>
<organism evidence="2">
    <name type="scientific">Photinus pyralis</name>
    <name type="common">Common eastern firefly</name>
    <name type="synonym">Lampyris pyralis</name>
    <dbReference type="NCBI Taxonomy" id="7054"/>
    <lineage>
        <taxon>Eukaryota</taxon>
        <taxon>Metazoa</taxon>
        <taxon>Ecdysozoa</taxon>
        <taxon>Arthropoda</taxon>
        <taxon>Hexapoda</taxon>
        <taxon>Insecta</taxon>
        <taxon>Pterygota</taxon>
        <taxon>Neoptera</taxon>
        <taxon>Endopterygota</taxon>
        <taxon>Coleoptera</taxon>
        <taxon>Polyphaga</taxon>
        <taxon>Elateriformia</taxon>
        <taxon>Elateroidea</taxon>
        <taxon>Lampyridae</taxon>
        <taxon>Lampyrinae</taxon>
        <taxon>Photinus</taxon>
    </lineage>
</organism>
<dbReference type="PANTHER" id="PTHR47331">
    <property type="entry name" value="PHD-TYPE DOMAIN-CONTAINING PROTEIN"/>
    <property type="match status" value="1"/>
</dbReference>
<sequence>MNIKENRLKHFERLQKIVQHFWTRWHREYLGELQTRSKWKQSAQQKLNVGTIVLLKEENTPPLQWHMGRITELHPGTDNIVRAVSVLVNKRIVKRAVTKLCIFPNENDNPANTL</sequence>
<dbReference type="EMBL" id="GEZM01059941">
    <property type="protein sequence ID" value="JAV71341.1"/>
    <property type="molecule type" value="Transcribed_RNA"/>
</dbReference>
<feature type="domain" description="DUF5641" evidence="1">
    <location>
        <begin position="10"/>
        <end position="102"/>
    </location>
</feature>
<dbReference type="Pfam" id="PF18701">
    <property type="entry name" value="DUF5641"/>
    <property type="match status" value="1"/>
</dbReference>
<name>A0A1Y1LEN1_PHOPY</name>
<dbReference type="PANTHER" id="PTHR47331:SF5">
    <property type="entry name" value="RIBONUCLEASE H"/>
    <property type="match status" value="1"/>
</dbReference>
<evidence type="ECO:0000313" key="2">
    <source>
        <dbReference type="EMBL" id="JAV71341.1"/>
    </source>
</evidence>
<evidence type="ECO:0000259" key="1">
    <source>
        <dbReference type="Pfam" id="PF18701"/>
    </source>
</evidence>
<dbReference type="InterPro" id="IPR040676">
    <property type="entry name" value="DUF5641"/>
</dbReference>
<reference evidence="2" key="1">
    <citation type="journal article" date="2016" name="Sci. Rep.">
        <title>Molecular characterization of firefly nuptial gifts: a multi-omics approach sheds light on postcopulatory sexual selection.</title>
        <authorList>
            <person name="Al-Wathiqui N."/>
            <person name="Fallon T.R."/>
            <person name="South A."/>
            <person name="Weng J.K."/>
            <person name="Lewis S.M."/>
        </authorList>
    </citation>
    <scope>NUCLEOTIDE SEQUENCE</scope>
</reference>
<dbReference type="AlphaFoldDB" id="A0A1Y1LEN1"/>